<dbReference type="InterPro" id="IPR013702">
    <property type="entry name" value="FIST_domain_N"/>
</dbReference>
<feature type="domain" description="FIST C-domain" evidence="7">
    <location>
        <begin position="222"/>
        <end position="392"/>
    </location>
</feature>
<dbReference type="InterPro" id="IPR019494">
    <property type="entry name" value="FIST_C"/>
</dbReference>
<dbReference type="SMART" id="SM00897">
    <property type="entry name" value="FIST"/>
    <property type="match status" value="1"/>
</dbReference>
<dbReference type="PANTHER" id="PTHR14939:SF5">
    <property type="entry name" value="F-BOX ONLY PROTEIN 22"/>
    <property type="match status" value="1"/>
</dbReference>
<name>A2SM00_METPP</name>
<evidence type="ECO:0000256" key="3">
    <source>
        <dbReference type="ARBA" id="ARBA00022692"/>
    </source>
</evidence>
<comment type="subcellular location">
    <subcellularLocation>
        <location evidence="1">Cell membrane</location>
        <topology evidence="1">Multi-pass membrane protein</topology>
    </subcellularLocation>
</comment>
<proteinExistence type="predicted"/>
<evidence type="ECO:0000313" key="8">
    <source>
        <dbReference type="EMBL" id="ABM96589.1"/>
    </source>
</evidence>
<evidence type="ECO:0000313" key="9">
    <source>
        <dbReference type="Proteomes" id="UP000000366"/>
    </source>
</evidence>
<keyword evidence="3" id="KW-0812">Transmembrane</keyword>
<gene>
    <name evidence="8" type="ordered locus">Mpe_A3636</name>
</gene>
<dbReference type="HOGENOM" id="CLU_055814_0_0_4"/>
<keyword evidence="2" id="KW-1003">Cell membrane</keyword>
<dbReference type="RefSeq" id="WP_011831209.1">
    <property type="nucleotide sequence ID" value="NC_008825.1"/>
</dbReference>
<evidence type="ECO:0000259" key="6">
    <source>
        <dbReference type="SMART" id="SM00897"/>
    </source>
</evidence>
<dbReference type="AlphaFoldDB" id="A2SM00"/>
<dbReference type="Proteomes" id="UP000000366">
    <property type="component" value="Chromosome"/>
</dbReference>
<protein>
    <recommendedName>
        <fullName evidence="10">Small ligand-binding sensory domain FIST</fullName>
    </recommendedName>
</protein>
<evidence type="ECO:0000259" key="7">
    <source>
        <dbReference type="SMART" id="SM01204"/>
    </source>
</evidence>
<keyword evidence="5" id="KW-0472">Membrane</keyword>
<dbReference type="PIRSF" id="PIRSF018953">
    <property type="entry name" value="UCP018953"/>
    <property type="match status" value="1"/>
</dbReference>
<feature type="domain" description="FIST" evidence="6">
    <location>
        <begin position="34"/>
        <end position="221"/>
    </location>
</feature>
<keyword evidence="9" id="KW-1185">Reference proteome</keyword>
<evidence type="ECO:0008006" key="10">
    <source>
        <dbReference type="Google" id="ProtNLM"/>
    </source>
</evidence>
<accession>A2SM00</accession>
<evidence type="ECO:0000256" key="4">
    <source>
        <dbReference type="ARBA" id="ARBA00022989"/>
    </source>
</evidence>
<dbReference type="InterPro" id="IPR016741">
    <property type="entry name" value="UCP018953"/>
</dbReference>
<keyword evidence="4" id="KW-1133">Transmembrane helix</keyword>
<dbReference type="Pfam" id="PF10442">
    <property type="entry name" value="FIST_C"/>
    <property type="match status" value="1"/>
</dbReference>
<reference evidence="8 9" key="1">
    <citation type="journal article" date="2007" name="J. Bacteriol.">
        <title>Whole-genome analysis of the methyl tert-butyl ether-degrading beta-proteobacterium Methylibium petroleiphilum PM1.</title>
        <authorList>
            <person name="Kane S.R."/>
            <person name="Chakicherla A.Y."/>
            <person name="Chain P.S.G."/>
            <person name="Schmidt R."/>
            <person name="Shin M.W."/>
            <person name="Legler T.C."/>
            <person name="Scow K.M."/>
            <person name="Larimer F.W."/>
            <person name="Lucas S.M."/>
            <person name="Richardson P.M."/>
            <person name="Hristova K.R."/>
        </authorList>
    </citation>
    <scope>NUCLEOTIDE SEQUENCE [LARGE SCALE GENOMIC DNA]</scope>
    <source>
        <strain evidence="9">ATCC BAA-1232 / LMG 22953 / PM1</strain>
    </source>
</reference>
<dbReference type="STRING" id="420662.Mpe_A3636"/>
<dbReference type="eggNOG" id="COG4398">
    <property type="taxonomic scope" value="Bacteria"/>
</dbReference>
<dbReference type="GO" id="GO:0005886">
    <property type="term" value="C:plasma membrane"/>
    <property type="evidence" value="ECO:0007669"/>
    <property type="project" value="UniProtKB-SubCell"/>
</dbReference>
<dbReference type="Pfam" id="PF08495">
    <property type="entry name" value="FIST"/>
    <property type="match status" value="1"/>
</dbReference>
<evidence type="ECO:0000256" key="2">
    <source>
        <dbReference type="ARBA" id="ARBA00022475"/>
    </source>
</evidence>
<dbReference type="KEGG" id="mpt:Mpe_A3636"/>
<dbReference type="PANTHER" id="PTHR14939">
    <property type="entry name" value="F-BOX ONLY PROTEIN 22"/>
    <property type="match status" value="1"/>
</dbReference>
<evidence type="ECO:0000256" key="5">
    <source>
        <dbReference type="ARBA" id="ARBA00023136"/>
    </source>
</evidence>
<sequence>MQAFAHAHATHPDARLALGLVCAQLDAQLADRPAPTLGWCYLTDHHANAAEALLADLRERFPGTAWVGSVGIGICASGVEYFDEPGLAVMLAAMPHEQFRVFSGRRPLQGDAGFVPHTALVHADPSTPELSELVGELSERVDSGYLFGGLGSARNRVLTIAAPGGDDADEGGVFTGGLSGVAFTADVAIVSRITQGCQPVGPVRAITRIERNVVYELDDRPALDCLLGDLAVDEQAPREALPRMRSTLVGLSDTATPQPGEFVTAARGHAFGTETRVRHLIGIDPQRRGIAIADTALAGQQLAFCHRDTDAARRDLVRIATEIRSALEPEELPDGGAAATGGRRIAGALYVSCTGRGGPHFGAPSAELQLLRHALGDVPLVGFFAAGEIGHRHLYGYTGVLTVFTAPA</sequence>
<evidence type="ECO:0000256" key="1">
    <source>
        <dbReference type="ARBA" id="ARBA00004651"/>
    </source>
</evidence>
<dbReference type="EMBL" id="CP000555">
    <property type="protein sequence ID" value="ABM96589.1"/>
    <property type="molecule type" value="Genomic_DNA"/>
</dbReference>
<organism evidence="8 9">
    <name type="scientific">Methylibium petroleiphilum (strain ATCC BAA-1232 / LMG 22953 / PM1)</name>
    <dbReference type="NCBI Taxonomy" id="420662"/>
    <lineage>
        <taxon>Bacteria</taxon>
        <taxon>Pseudomonadati</taxon>
        <taxon>Pseudomonadota</taxon>
        <taxon>Betaproteobacteria</taxon>
        <taxon>Burkholderiales</taxon>
        <taxon>Sphaerotilaceae</taxon>
        <taxon>Methylibium</taxon>
    </lineage>
</organism>
<dbReference type="SMART" id="SM01204">
    <property type="entry name" value="FIST_C"/>
    <property type="match status" value="1"/>
</dbReference>